<keyword evidence="2" id="KW-1185">Reference proteome</keyword>
<dbReference type="SUPFAM" id="SSF51069">
    <property type="entry name" value="Carbonic anhydrase"/>
    <property type="match status" value="1"/>
</dbReference>
<dbReference type="STRING" id="6198.A0A074ZUN2"/>
<protein>
    <submittedName>
        <fullName evidence="1">Uncharacterized protein</fullName>
    </submittedName>
</protein>
<dbReference type="RefSeq" id="XP_009165405.1">
    <property type="nucleotide sequence ID" value="XM_009167141.1"/>
</dbReference>
<reference evidence="1 2" key="1">
    <citation type="submission" date="2013-11" db="EMBL/GenBank/DDBJ databases">
        <title>Opisthorchis viverrini - life in the bile duct.</title>
        <authorList>
            <person name="Young N.D."/>
            <person name="Nagarajan N."/>
            <person name="Lin S.J."/>
            <person name="Korhonen P.K."/>
            <person name="Jex A.R."/>
            <person name="Hall R.S."/>
            <person name="Safavi-Hemami H."/>
            <person name="Kaewkong W."/>
            <person name="Bertrand D."/>
            <person name="Gao S."/>
            <person name="Seet Q."/>
            <person name="Wongkham S."/>
            <person name="Teh B.T."/>
            <person name="Wongkham C."/>
            <person name="Intapan P.M."/>
            <person name="Maleewong W."/>
            <person name="Yang X."/>
            <person name="Hu M."/>
            <person name="Wang Z."/>
            <person name="Hofmann A."/>
            <person name="Sternberg P.W."/>
            <person name="Tan P."/>
            <person name="Wang J."/>
            <person name="Gasser R.B."/>
        </authorList>
    </citation>
    <scope>NUCLEOTIDE SEQUENCE [LARGE SCALE GENOMIC DNA]</scope>
</reference>
<sequence length="167" mass="18651">MQTGALKIGCTTATRWSMPFKRCPGTPSGSCGSLRCIRRTTATGGKTREKSANPILTEVIFSAHQFRCVRSSLKALRELRIAPFANSGRMSDNFRPTQSLNNRSVRTNIQFAEQPIVKLCNTSLQLKALRELRIAPFANSGRMSDNFRPTQSLNNRSVRTNIQFAEQ</sequence>
<name>A0A074ZUN2_OPIVI</name>
<dbReference type="Proteomes" id="UP000054324">
    <property type="component" value="Unassembled WGS sequence"/>
</dbReference>
<dbReference type="OrthoDB" id="5978072at2759"/>
<evidence type="ECO:0000313" key="1">
    <source>
        <dbReference type="EMBL" id="KER30836.1"/>
    </source>
</evidence>
<dbReference type="CTD" id="20327252"/>
<dbReference type="GeneID" id="20327252"/>
<dbReference type="AlphaFoldDB" id="A0A074ZUN2"/>
<dbReference type="KEGG" id="ovi:T265_13084"/>
<evidence type="ECO:0000313" key="2">
    <source>
        <dbReference type="Proteomes" id="UP000054324"/>
    </source>
</evidence>
<proteinExistence type="predicted"/>
<dbReference type="EMBL" id="KL596654">
    <property type="protein sequence ID" value="KER30836.1"/>
    <property type="molecule type" value="Genomic_DNA"/>
</dbReference>
<feature type="non-terminal residue" evidence="1">
    <location>
        <position position="167"/>
    </location>
</feature>
<gene>
    <name evidence="1" type="ORF">T265_13084</name>
</gene>
<organism evidence="1 2">
    <name type="scientific">Opisthorchis viverrini</name>
    <name type="common">Southeast Asian liver fluke</name>
    <dbReference type="NCBI Taxonomy" id="6198"/>
    <lineage>
        <taxon>Eukaryota</taxon>
        <taxon>Metazoa</taxon>
        <taxon>Spiralia</taxon>
        <taxon>Lophotrochozoa</taxon>
        <taxon>Platyhelminthes</taxon>
        <taxon>Trematoda</taxon>
        <taxon>Digenea</taxon>
        <taxon>Opisthorchiida</taxon>
        <taxon>Opisthorchiata</taxon>
        <taxon>Opisthorchiidae</taxon>
        <taxon>Opisthorchis</taxon>
    </lineage>
</organism>
<accession>A0A074ZUN2</accession>
<dbReference type="InterPro" id="IPR036398">
    <property type="entry name" value="CA_dom_sf"/>
</dbReference>